<dbReference type="InterPro" id="IPR006311">
    <property type="entry name" value="TAT_signal"/>
</dbReference>
<accession>A0A381QEL8</accession>
<dbReference type="PANTHER" id="PTHR43143:SF1">
    <property type="entry name" value="SERINE_THREONINE-PROTEIN PHOSPHATASE CPPED1"/>
    <property type="match status" value="1"/>
</dbReference>
<dbReference type="GO" id="GO:0016787">
    <property type="term" value="F:hydrolase activity"/>
    <property type="evidence" value="ECO:0007669"/>
    <property type="project" value="InterPro"/>
</dbReference>
<dbReference type="InterPro" id="IPR029052">
    <property type="entry name" value="Metallo-depent_PP-like"/>
</dbReference>
<evidence type="ECO:0000259" key="1">
    <source>
        <dbReference type="Pfam" id="PF00149"/>
    </source>
</evidence>
<proteinExistence type="predicted"/>
<dbReference type="PROSITE" id="PS51318">
    <property type="entry name" value="TAT"/>
    <property type="match status" value="1"/>
</dbReference>
<feature type="domain" description="Calcineurin-like phosphoesterase" evidence="1">
    <location>
        <begin position="147"/>
        <end position="388"/>
    </location>
</feature>
<dbReference type="Pfam" id="PF00149">
    <property type="entry name" value="Metallophos"/>
    <property type="match status" value="1"/>
</dbReference>
<sequence>MTGSKEDLSRRSFLAGVTGAAALGLPQQALGFPQRVPGGQVVPTLSLPPFLARPTTESILVSVRNGVVDTTARLEIKTVLGPTIWSASGADRSVPAGEFVRWEVGDLAAGSTYDYQVLMATPGEDFAPVATGRFTTQRVGEVGFTAALTADPHTGSFAEGSAPVIALDDVVRNVQRDRPEFVIALGDNVAWNTSRDYAQYDDFGANFAYTMYREHMAPLSVSCPHFGLIGNWEGESGKFPAESAALMATVRRKFAPGPNNLTYPQGGSPNEDYYAFDWGPVLFVVLNVQSYSAPSGSLSTPMADVTLVGDWSLGAAQRSWLEGVLAASDHPFKFVCIHHPVGGNAATSMETLYGRGGPRAALVGEQRLVHEMMREFGVQIFFFGHDHVFLDESVDGIHYALPGSCGAPWKFGREITGYQRYWPDSGHGRLTVRPERATVDFVNQAGRVIHQFAVDPV</sequence>
<protein>
    <recommendedName>
        <fullName evidence="1">Calcineurin-like phosphoesterase domain-containing protein</fullName>
    </recommendedName>
</protein>
<dbReference type="Gene3D" id="3.60.21.10">
    <property type="match status" value="1"/>
</dbReference>
<dbReference type="InterPro" id="IPR051918">
    <property type="entry name" value="STPP_CPPED1"/>
</dbReference>
<dbReference type="InterPro" id="IPR004843">
    <property type="entry name" value="Calcineurin-like_PHP"/>
</dbReference>
<dbReference type="EMBL" id="UINC01001327">
    <property type="protein sequence ID" value="SUZ77746.1"/>
    <property type="molecule type" value="Genomic_DNA"/>
</dbReference>
<dbReference type="PANTHER" id="PTHR43143">
    <property type="entry name" value="METALLOPHOSPHOESTERASE, CALCINEURIN SUPERFAMILY"/>
    <property type="match status" value="1"/>
</dbReference>
<evidence type="ECO:0000313" key="2">
    <source>
        <dbReference type="EMBL" id="SUZ77746.1"/>
    </source>
</evidence>
<dbReference type="AlphaFoldDB" id="A0A381QEL8"/>
<name>A0A381QEL8_9ZZZZ</name>
<organism evidence="2">
    <name type="scientific">marine metagenome</name>
    <dbReference type="NCBI Taxonomy" id="408172"/>
    <lineage>
        <taxon>unclassified sequences</taxon>
        <taxon>metagenomes</taxon>
        <taxon>ecological metagenomes</taxon>
    </lineage>
</organism>
<gene>
    <name evidence="2" type="ORF">METZ01_LOCUS30600</name>
</gene>
<reference evidence="2" key="1">
    <citation type="submission" date="2018-05" db="EMBL/GenBank/DDBJ databases">
        <authorList>
            <person name="Lanie J.A."/>
            <person name="Ng W.-L."/>
            <person name="Kazmierczak K.M."/>
            <person name="Andrzejewski T.M."/>
            <person name="Davidsen T.M."/>
            <person name="Wayne K.J."/>
            <person name="Tettelin H."/>
            <person name="Glass J.I."/>
            <person name="Rusch D."/>
            <person name="Podicherti R."/>
            <person name="Tsui H.-C.T."/>
            <person name="Winkler M.E."/>
        </authorList>
    </citation>
    <scope>NUCLEOTIDE SEQUENCE</scope>
</reference>
<dbReference type="SUPFAM" id="SSF56300">
    <property type="entry name" value="Metallo-dependent phosphatases"/>
    <property type="match status" value="1"/>
</dbReference>